<dbReference type="Pfam" id="PF14397">
    <property type="entry name" value="ATPgrasp_ST"/>
    <property type="match status" value="1"/>
</dbReference>
<reference evidence="2 3" key="1">
    <citation type="submission" date="2018-08" db="EMBL/GenBank/DDBJ databases">
        <title>A genome reference for cultivated species of the human gut microbiota.</title>
        <authorList>
            <person name="Zou Y."/>
            <person name="Xue W."/>
            <person name="Luo G."/>
        </authorList>
    </citation>
    <scope>NUCLEOTIDE SEQUENCE [LARGE SCALE GENOMIC DNA]</scope>
    <source>
        <strain evidence="2 3">AF22-3AC</strain>
    </source>
</reference>
<protein>
    <submittedName>
        <fullName evidence="2">Hexapeptide transferase</fullName>
    </submittedName>
</protein>
<evidence type="ECO:0000259" key="1">
    <source>
        <dbReference type="Pfam" id="PF14397"/>
    </source>
</evidence>
<sequence>MKESILQKFIRLYRDIDSEVLPNANILERVRIVFDFLWEKVRYDIELIDYIQYRFYFKKRIERNQFITHGKLLRIIKTCNDPNSRMFFDQKPLFNQEFKDYLGRDWLDTKVCSKEMFFSFCKRNPILFCKSPDGMFGRGIDIVHSADISNLDLFYDTCKKDKILLEEVLEQDGELAAFNDSAVNTIRVVTLICADDSVRIMAAVLRLSRKGKFADNFHHDGIASLIDIETGIVNTTGMDRKWNRYTVHPDSRKTIAGFQIPKWTNIVDTVKNAARVHPEVRYVGWDVTIKSSGEIVLIEGNPGADPDVTQIEDQIGKWPLYEPLLREIEKCKE</sequence>
<dbReference type="GO" id="GO:0016740">
    <property type="term" value="F:transferase activity"/>
    <property type="evidence" value="ECO:0007669"/>
    <property type="project" value="UniProtKB-KW"/>
</dbReference>
<proteinExistence type="predicted"/>
<accession>A0A412IMB7</accession>
<comment type="caution">
    <text evidence="2">The sequence shown here is derived from an EMBL/GenBank/DDBJ whole genome shotgun (WGS) entry which is preliminary data.</text>
</comment>
<dbReference type="EMBL" id="QRVJ01000002">
    <property type="protein sequence ID" value="RGS39056.1"/>
    <property type="molecule type" value="Genomic_DNA"/>
</dbReference>
<evidence type="ECO:0000313" key="2">
    <source>
        <dbReference type="EMBL" id="RGS39056.1"/>
    </source>
</evidence>
<dbReference type="SUPFAM" id="SSF56059">
    <property type="entry name" value="Glutathione synthetase ATP-binding domain-like"/>
    <property type="match status" value="1"/>
</dbReference>
<organism evidence="2 3">
    <name type="scientific">Bacteroides cellulosilyticus</name>
    <dbReference type="NCBI Taxonomy" id="246787"/>
    <lineage>
        <taxon>Bacteria</taxon>
        <taxon>Pseudomonadati</taxon>
        <taxon>Bacteroidota</taxon>
        <taxon>Bacteroidia</taxon>
        <taxon>Bacteroidales</taxon>
        <taxon>Bacteroidaceae</taxon>
        <taxon>Bacteroides</taxon>
    </lineage>
</organism>
<dbReference type="InterPro" id="IPR039523">
    <property type="entry name" value="RimK-rel_E_lig_ATP-grasp"/>
</dbReference>
<evidence type="ECO:0000313" key="3">
    <source>
        <dbReference type="Proteomes" id="UP000283341"/>
    </source>
</evidence>
<keyword evidence="2" id="KW-0808">Transferase</keyword>
<dbReference type="RefSeq" id="WP_118401822.1">
    <property type="nucleotide sequence ID" value="NZ_JADNFX010000003.1"/>
</dbReference>
<feature type="domain" description="Alpha-L-glutamate ligase-related protein ATP-grasp" evidence="1">
    <location>
        <begin position="153"/>
        <end position="313"/>
    </location>
</feature>
<dbReference type="Proteomes" id="UP000283341">
    <property type="component" value="Unassembled WGS sequence"/>
</dbReference>
<gene>
    <name evidence="2" type="ORF">DWX97_03725</name>
</gene>
<dbReference type="AlphaFoldDB" id="A0A412IMB7"/>
<name>A0A412IMB7_9BACE</name>